<comment type="caution">
    <text evidence="3">The sequence shown here is derived from an EMBL/GenBank/DDBJ whole genome shotgun (WGS) entry which is preliminary data.</text>
</comment>
<dbReference type="EMBL" id="JBEZFP010000062">
    <property type="protein sequence ID" value="MEU8136405.1"/>
    <property type="molecule type" value="Genomic_DNA"/>
</dbReference>
<evidence type="ECO:0000313" key="4">
    <source>
        <dbReference type="Proteomes" id="UP001551482"/>
    </source>
</evidence>
<dbReference type="RefSeq" id="WP_358356889.1">
    <property type="nucleotide sequence ID" value="NZ_JBEZFP010000062.1"/>
</dbReference>
<accession>A0ABV3DKW8</accession>
<name>A0ABV3DKW8_9ACTN</name>
<reference evidence="3 4" key="1">
    <citation type="submission" date="2024-06" db="EMBL/GenBank/DDBJ databases">
        <title>The Natural Products Discovery Center: Release of the First 8490 Sequenced Strains for Exploring Actinobacteria Biosynthetic Diversity.</title>
        <authorList>
            <person name="Kalkreuter E."/>
            <person name="Kautsar S.A."/>
            <person name="Yang D."/>
            <person name="Bader C.D."/>
            <person name="Teijaro C.N."/>
            <person name="Fluegel L."/>
            <person name="Davis C.M."/>
            <person name="Simpson J.R."/>
            <person name="Lauterbach L."/>
            <person name="Steele A.D."/>
            <person name="Gui C."/>
            <person name="Meng S."/>
            <person name="Li G."/>
            <person name="Viehrig K."/>
            <person name="Ye F."/>
            <person name="Su P."/>
            <person name="Kiefer A.F."/>
            <person name="Nichols A."/>
            <person name="Cepeda A.J."/>
            <person name="Yan W."/>
            <person name="Fan B."/>
            <person name="Jiang Y."/>
            <person name="Adhikari A."/>
            <person name="Zheng C.-J."/>
            <person name="Schuster L."/>
            <person name="Cowan T.M."/>
            <person name="Smanski M.J."/>
            <person name="Chevrette M.G."/>
            <person name="De Carvalho L.P.S."/>
            <person name="Shen B."/>
        </authorList>
    </citation>
    <scope>NUCLEOTIDE SEQUENCE [LARGE SCALE GENOMIC DNA]</scope>
    <source>
        <strain evidence="3 4">NPDC048946</strain>
    </source>
</reference>
<sequence>MRPRTRAVVALAGALLLSVPAGPALAHDEGGDGRTEALTAEERAGAPECDPIDPAACMLPYPNDWYTVRDRRSETGRRLALTPSMMPVNAAGQTADPGAYNRGDGFSPGSTLVVRVPGISLPRSGAAPVTDIARSLSRDAPIVIVDNETGQRWPYWAELDSHATSPDRQALLVHPARNFIPGHTYSVGLRNLRDGSGASIAPNSVFASLVGRTLPRHDPLWARQKQLRPVLRELADHGRVDPRSLYLAWDFTVASTENTTGSLLEIRDDAFEDLGRQAPAYTITSVQDFTPEQDDRIAREIKGFVAVPSYLNAPGGPPGSSFNYGRDGKPRQLPGNVQQAPFQCEIPRSAFAAPSQASLYGHGLLGSEREVRGSNVRSMANEHNFTFCATKWIGMSEDDIPVVIASLTNIGHFDAVADRLQQGVLDTLFLGRLLGNPRGFAADPAFRTAEGRPVIDTRKGVVYDGNSQGGIMGGITVAVSQDVRRGVLGVTGMNYGGLLLNRSSDFVQFQPLIDQAYPDKIDQQLGLLLMQLLWDRAETNGYAANLTDRPLPHTPRHQVLMQIAFGDHQVANVSAEAQARTMGARIATPALAPGRSPDVTPYWGIAPITRYPFSGSSALVVWDSGTPAPPTTNTPPFEPDYGEDPHSDPRNSAAARVQKAAFLTTGQVVDVCGGAPCRAG</sequence>
<evidence type="ECO:0000256" key="1">
    <source>
        <dbReference type="SAM" id="MobiDB-lite"/>
    </source>
</evidence>
<feature type="chain" id="PRO_5045611308" description="ATP-dependent DNA helicase RecG" evidence="2">
    <location>
        <begin position="27"/>
        <end position="680"/>
    </location>
</feature>
<keyword evidence="2" id="KW-0732">Signal</keyword>
<evidence type="ECO:0000256" key="2">
    <source>
        <dbReference type="SAM" id="SignalP"/>
    </source>
</evidence>
<evidence type="ECO:0000313" key="3">
    <source>
        <dbReference type="EMBL" id="MEU8136405.1"/>
    </source>
</evidence>
<organism evidence="3 4">
    <name type="scientific">Streptodolium elevatio</name>
    <dbReference type="NCBI Taxonomy" id="3157996"/>
    <lineage>
        <taxon>Bacteria</taxon>
        <taxon>Bacillati</taxon>
        <taxon>Actinomycetota</taxon>
        <taxon>Actinomycetes</taxon>
        <taxon>Kitasatosporales</taxon>
        <taxon>Streptomycetaceae</taxon>
        <taxon>Streptodolium</taxon>
    </lineage>
</organism>
<evidence type="ECO:0008006" key="5">
    <source>
        <dbReference type="Google" id="ProtNLM"/>
    </source>
</evidence>
<feature type="compositionally biased region" description="Pro residues" evidence="1">
    <location>
        <begin position="627"/>
        <end position="638"/>
    </location>
</feature>
<feature type="region of interest" description="Disordered" evidence="1">
    <location>
        <begin position="624"/>
        <end position="652"/>
    </location>
</feature>
<dbReference type="Proteomes" id="UP001551482">
    <property type="component" value="Unassembled WGS sequence"/>
</dbReference>
<protein>
    <recommendedName>
        <fullName evidence="5">ATP-dependent DNA helicase RecG</fullName>
    </recommendedName>
</protein>
<feature type="signal peptide" evidence="2">
    <location>
        <begin position="1"/>
        <end position="26"/>
    </location>
</feature>
<keyword evidence="4" id="KW-1185">Reference proteome</keyword>
<proteinExistence type="predicted"/>
<gene>
    <name evidence="3" type="ORF">AB0C36_23205</name>
</gene>